<dbReference type="RefSeq" id="WP_068620978.1">
    <property type="nucleotide sequence ID" value="NZ_FJNB01000002.1"/>
</dbReference>
<comment type="pathway">
    <text evidence="7">Purine metabolism; IMP biosynthesis via de novo pathway; 5-amino-1-(5-phospho-D-ribosyl)imidazole-4-carboxylate from 5-amino-1-(5-phospho-D-ribosyl)imidazole (N5-CAIR route): step 1/2.</text>
</comment>
<keyword evidence="7" id="KW-0436">Ligase</keyword>
<dbReference type="SUPFAM" id="SSF56059">
    <property type="entry name" value="Glutathione synthetase ATP-binding domain-like"/>
    <property type="match status" value="1"/>
</dbReference>
<dbReference type="InterPro" id="IPR040686">
    <property type="entry name" value="PurK_C"/>
</dbReference>
<evidence type="ECO:0000313" key="10">
    <source>
        <dbReference type="EMBL" id="SEJ60832.1"/>
    </source>
</evidence>
<dbReference type="InterPro" id="IPR013815">
    <property type="entry name" value="ATP_grasp_subdomain_1"/>
</dbReference>
<dbReference type="Gene3D" id="3.40.50.20">
    <property type="match status" value="1"/>
</dbReference>
<evidence type="ECO:0000256" key="3">
    <source>
        <dbReference type="ARBA" id="ARBA00022741"/>
    </source>
</evidence>
<evidence type="ECO:0000256" key="4">
    <source>
        <dbReference type="ARBA" id="ARBA00022755"/>
    </source>
</evidence>
<comment type="subunit">
    <text evidence="7">Homodimer.</text>
</comment>
<dbReference type="OrthoDB" id="9804625at2"/>
<dbReference type="AlphaFoldDB" id="A0A143YBD5"/>
<dbReference type="GO" id="GO:0005524">
    <property type="term" value="F:ATP binding"/>
    <property type="evidence" value="ECO:0007669"/>
    <property type="project" value="UniProtKB-UniRule"/>
</dbReference>
<dbReference type="Proteomes" id="UP000076878">
    <property type="component" value="Unassembled WGS sequence"/>
</dbReference>
<feature type="domain" description="ATP-grasp" evidence="8">
    <location>
        <begin position="111"/>
        <end position="297"/>
    </location>
</feature>
<dbReference type="SUPFAM" id="SSF52440">
    <property type="entry name" value="PreATP-grasp domain"/>
    <property type="match status" value="1"/>
</dbReference>
<dbReference type="GO" id="GO:0034028">
    <property type="term" value="F:5-(carboxyamino)imidazole ribonucleotide synthase activity"/>
    <property type="evidence" value="ECO:0007669"/>
    <property type="project" value="UniProtKB-UniRule"/>
</dbReference>
<feature type="binding site" evidence="7">
    <location>
        <begin position="182"/>
        <end position="185"/>
    </location>
    <ligand>
        <name>ATP</name>
        <dbReference type="ChEBI" id="CHEBI:30616"/>
    </ligand>
</feature>
<dbReference type="STRING" id="640938.TR210_372"/>
<comment type="similarity">
    <text evidence="7">Belongs to the PurK/PurT family.</text>
</comment>
<feature type="binding site" evidence="7">
    <location>
        <position position="190"/>
    </location>
    <ligand>
        <name>ATP</name>
        <dbReference type="ChEBI" id="CHEBI:30616"/>
    </ligand>
</feature>
<keyword evidence="12" id="KW-1185">Reference proteome</keyword>
<evidence type="ECO:0000313" key="11">
    <source>
        <dbReference type="Proteomes" id="UP000076878"/>
    </source>
</evidence>
<keyword evidence="3 7" id="KW-0547">Nucleotide-binding</keyword>
<dbReference type="InterPro" id="IPR011054">
    <property type="entry name" value="Rudment_hybrid_motif"/>
</dbReference>
<dbReference type="Proteomes" id="UP000199280">
    <property type="component" value="Unassembled WGS sequence"/>
</dbReference>
<feature type="binding site" evidence="7">
    <location>
        <position position="147"/>
    </location>
    <ligand>
        <name>ATP</name>
        <dbReference type="ChEBI" id="CHEBI:30616"/>
    </ligand>
</feature>
<dbReference type="Pfam" id="PF22660">
    <property type="entry name" value="RS_preATP-grasp-like"/>
    <property type="match status" value="1"/>
</dbReference>
<feature type="binding site" evidence="7">
    <location>
        <position position="107"/>
    </location>
    <ligand>
        <name>ATP</name>
        <dbReference type="ChEBI" id="CHEBI:30616"/>
    </ligand>
</feature>
<reference evidence="9 11" key="1">
    <citation type="submission" date="2016-02" db="EMBL/GenBank/DDBJ databases">
        <authorList>
            <person name="Wen L."/>
            <person name="He K."/>
            <person name="Yang H."/>
        </authorList>
    </citation>
    <scope>NUCLEOTIDE SEQUENCE [LARGE SCALE GENOMIC DNA]</scope>
    <source>
        <strain evidence="9">Trichococcus_R210</strain>
    </source>
</reference>
<dbReference type="EMBL" id="FNYT01000019">
    <property type="protein sequence ID" value="SEJ60832.1"/>
    <property type="molecule type" value="Genomic_DNA"/>
</dbReference>
<evidence type="ECO:0000313" key="12">
    <source>
        <dbReference type="Proteomes" id="UP000199280"/>
    </source>
</evidence>
<dbReference type="EMBL" id="FJNB01000002">
    <property type="protein sequence ID" value="CZQ84585.1"/>
    <property type="molecule type" value="Genomic_DNA"/>
</dbReference>
<reference evidence="10 12" key="2">
    <citation type="submission" date="2016-10" db="EMBL/GenBank/DDBJ databases">
        <authorList>
            <person name="Varghese N."/>
            <person name="Submissions S."/>
        </authorList>
    </citation>
    <scope>NUCLEOTIDE SEQUENCE [LARGE SCALE GENOMIC DNA]</scope>
    <source>
        <strain evidence="10 12">DSM 22150</strain>
    </source>
</reference>
<gene>
    <name evidence="7" type="primary">purK</name>
    <name evidence="10" type="ORF">SAMN05216375_11920</name>
    <name evidence="9" type="ORF">TR210_372</name>
</gene>
<dbReference type="Pfam" id="PF02222">
    <property type="entry name" value="ATP-grasp"/>
    <property type="match status" value="1"/>
</dbReference>
<evidence type="ECO:0000313" key="9">
    <source>
        <dbReference type="EMBL" id="CZQ84585.1"/>
    </source>
</evidence>
<dbReference type="GO" id="GO:0006189">
    <property type="term" value="P:'de novo' IMP biosynthetic process"/>
    <property type="evidence" value="ECO:0007669"/>
    <property type="project" value="UniProtKB-UniRule"/>
</dbReference>
<dbReference type="EC" id="6.3.4.18" evidence="7"/>
<dbReference type="InterPro" id="IPR005875">
    <property type="entry name" value="PurK"/>
</dbReference>
<comment type="catalytic activity">
    <reaction evidence="7">
        <text>5-amino-1-(5-phospho-beta-D-ribosyl)imidazole + hydrogencarbonate + ATP = 5-carboxyamino-1-(5-phospho-D-ribosyl)imidazole + ADP + phosphate + 2 H(+)</text>
        <dbReference type="Rhea" id="RHEA:19317"/>
        <dbReference type="ChEBI" id="CHEBI:15378"/>
        <dbReference type="ChEBI" id="CHEBI:17544"/>
        <dbReference type="ChEBI" id="CHEBI:30616"/>
        <dbReference type="ChEBI" id="CHEBI:43474"/>
        <dbReference type="ChEBI" id="CHEBI:58730"/>
        <dbReference type="ChEBI" id="CHEBI:137981"/>
        <dbReference type="ChEBI" id="CHEBI:456216"/>
        <dbReference type="EC" id="6.3.4.18"/>
    </reaction>
</comment>
<dbReference type="InterPro" id="IPR016185">
    <property type="entry name" value="PreATP-grasp_dom_sf"/>
</dbReference>
<evidence type="ECO:0000256" key="5">
    <source>
        <dbReference type="ARBA" id="ARBA00022840"/>
    </source>
</evidence>
<evidence type="ECO:0000256" key="6">
    <source>
        <dbReference type="ARBA" id="ARBA00023211"/>
    </source>
</evidence>
<organism evidence="9 11">
    <name type="scientific">Trichococcus ilyis</name>
    <dbReference type="NCBI Taxonomy" id="640938"/>
    <lineage>
        <taxon>Bacteria</taxon>
        <taxon>Bacillati</taxon>
        <taxon>Bacillota</taxon>
        <taxon>Bacilli</taxon>
        <taxon>Lactobacillales</taxon>
        <taxon>Carnobacteriaceae</taxon>
        <taxon>Trichococcus</taxon>
    </lineage>
</organism>
<dbReference type="InterPro" id="IPR011761">
    <property type="entry name" value="ATP-grasp"/>
</dbReference>
<sequence>MPNQILPGKTIGIIGGGHVARMIALEAKKLGYQIGILDTDPDCPAGQIADWQITKKYTDFDALTDLAAKSDVLTFESEAVDTMLLTQINPYIAIPQDPDSLSITQDRLIEKAFLESLNINVTPYATITAVEDMEEAVKSIGFPCVLKPIRVEAAAPVQHLLYSEDDFGRAAALLKKGTCILEAWIPFEMELAITVAQDMNKVFTSFPVTETIYREQKLVKTITPARVGGNIQKELEHIGKLAAKAMNLVGLLTIETFMTSSGTLYVNRLVVRPHHSCNYSLDGCSISQYEALVRCICGLPVPEIQLYDTSVTFNIMEEKLDEAWILLLTKPDWHFHFYGKKEHRAKRKMGHVTLLGDSPDILIKELEENGLLESKA</sequence>
<dbReference type="GO" id="GO:0005829">
    <property type="term" value="C:cytosol"/>
    <property type="evidence" value="ECO:0007669"/>
    <property type="project" value="TreeGrafter"/>
</dbReference>
<dbReference type="HAMAP" id="MF_01928">
    <property type="entry name" value="PurK"/>
    <property type="match status" value="1"/>
</dbReference>
<comment type="function">
    <text evidence="7">Catalyzes the ATP-dependent conversion of 5-aminoimidazole ribonucleotide (AIR) and HCO(3)(-) to N5-carboxyaminoimidazole ribonucleotide (N5-CAIR).</text>
</comment>
<dbReference type="PANTHER" id="PTHR11609:SF5">
    <property type="entry name" value="PHOSPHORIBOSYLAMINOIMIDAZOLE CARBOXYLASE"/>
    <property type="match status" value="1"/>
</dbReference>
<proteinExistence type="inferred from homology"/>
<protein>
    <recommendedName>
        <fullName evidence="7">N5-carboxyaminoimidazole ribonucleotide synthase</fullName>
        <shortName evidence="7">N5-CAIR synthase</shortName>
        <ecNumber evidence="7">6.3.4.18</ecNumber>
    </recommendedName>
    <alternativeName>
        <fullName evidence="7">5-(carboxyamino)imidazole ribonucleotide synthetase</fullName>
    </alternativeName>
</protein>
<evidence type="ECO:0000256" key="1">
    <source>
        <dbReference type="ARBA" id="ARBA00001936"/>
    </source>
</evidence>
<evidence type="ECO:0000256" key="7">
    <source>
        <dbReference type="HAMAP-Rule" id="MF_01928"/>
    </source>
</evidence>
<dbReference type="NCBIfam" id="NF004675">
    <property type="entry name" value="PRK06019.1-1"/>
    <property type="match status" value="1"/>
</dbReference>
<comment type="cofactor">
    <cofactor evidence="1">
        <name>Mn(2+)</name>
        <dbReference type="ChEBI" id="CHEBI:29035"/>
    </cofactor>
</comment>
<dbReference type="Gene3D" id="3.30.1490.20">
    <property type="entry name" value="ATP-grasp fold, A domain"/>
    <property type="match status" value="1"/>
</dbReference>
<keyword evidence="5 7" id="KW-0067">ATP-binding</keyword>
<comment type="caution">
    <text evidence="7">Lacks conserved residue(s) required for the propagation of feature annotation.</text>
</comment>
<evidence type="ECO:0000259" key="8">
    <source>
        <dbReference type="PROSITE" id="PS50975"/>
    </source>
</evidence>
<evidence type="ECO:0000256" key="2">
    <source>
        <dbReference type="ARBA" id="ARBA00001946"/>
    </source>
</evidence>
<dbReference type="PANTHER" id="PTHR11609">
    <property type="entry name" value="PURINE BIOSYNTHESIS PROTEIN 6/7, PUR6/7"/>
    <property type="match status" value="1"/>
</dbReference>
<dbReference type="InterPro" id="IPR054350">
    <property type="entry name" value="PurT/PurK_preATP-grasp"/>
</dbReference>
<keyword evidence="4 7" id="KW-0658">Purine biosynthesis</keyword>
<name>A0A143YBD5_9LACT</name>
<accession>A0A143YBD5</accession>
<keyword evidence="6" id="KW-0464">Manganese</keyword>
<dbReference type="InterPro" id="IPR003135">
    <property type="entry name" value="ATP-grasp_carboxylate-amine"/>
</dbReference>
<dbReference type="GO" id="GO:0046872">
    <property type="term" value="F:metal ion binding"/>
    <property type="evidence" value="ECO:0007669"/>
    <property type="project" value="InterPro"/>
</dbReference>
<dbReference type="Pfam" id="PF17769">
    <property type="entry name" value="PurK_C"/>
    <property type="match status" value="1"/>
</dbReference>
<dbReference type="PROSITE" id="PS50975">
    <property type="entry name" value="ATP_GRASP"/>
    <property type="match status" value="1"/>
</dbReference>
<dbReference type="Gene3D" id="3.30.470.20">
    <property type="entry name" value="ATP-grasp fold, B domain"/>
    <property type="match status" value="1"/>
</dbReference>
<dbReference type="SUPFAM" id="SSF51246">
    <property type="entry name" value="Rudiment single hybrid motif"/>
    <property type="match status" value="1"/>
</dbReference>
<comment type="cofactor">
    <cofactor evidence="2">
        <name>Mg(2+)</name>
        <dbReference type="ChEBI" id="CHEBI:18420"/>
    </cofactor>
</comment>
<dbReference type="UniPathway" id="UPA00074">
    <property type="reaction ID" value="UER00942"/>
</dbReference>
<dbReference type="GO" id="GO:0004638">
    <property type="term" value="F:phosphoribosylaminoimidazole carboxylase activity"/>
    <property type="evidence" value="ECO:0007669"/>
    <property type="project" value="InterPro"/>
</dbReference>